<feature type="compositionally biased region" description="Acidic residues" evidence="1">
    <location>
        <begin position="22"/>
        <end position="35"/>
    </location>
</feature>
<feature type="region of interest" description="Disordered" evidence="1">
    <location>
        <begin position="22"/>
        <end position="41"/>
    </location>
</feature>
<protein>
    <submittedName>
        <fullName evidence="2">Viral ankyrin 2</fullName>
    </submittedName>
</protein>
<dbReference type="EMBL" id="MG384816">
    <property type="protein sequence ID" value="AUO16819.1"/>
    <property type="molecule type" value="Genomic_DNA"/>
</dbReference>
<organism evidence="2">
    <name type="scientific">Microplitis mediator bracovirus</name>
    <dbReference type="NCBI Taxonomy" id="1836595"/>
    <lineage>
        <taxon>Viruses</taxon>
        <taxon>Viruses incertae sedis</taxon>
        <taxon>Polydnaviriformidae</taxon>
        <taxon>Bracoviriform</taxon>
    </lineage>
</organism>
<reference evidence="2" key="1">
    <citation type="submission" date="2017-10" db="EMBL/GenBank/DDBJ databases">
        <authorList>
            <person name="Banno H."/>
            <person name="Chua N.-H."/>
        </authorList>
    </citation>
    <scope>NUCLEOTIDE SEQUENCE</scope>
    <source>
        <strain evidence="2">HeBei</strain>
    </source>
</reference>
<sequence>MAYYAHDEKMKELLITNGAVCDDPEGIEMSEDDSGDFPSDG</sequence>
<name>A0A2I6SGW2_9VIRU</name>
<accession>A0A2I6SGW2</accession>
<proteinExistence type="predicted"/>
<gene>
    <name evidence="2" type="ORF">MmBV_CMP14</name>
</gene>
<evidence type="ECO:0000313" key="2">
    <source>
        <dbReference type="EMBL" id="AUO16819.1"/>
    </source>
</evidence>
<evidence type="ECO:0000256" key="1">
    <source>
        <dbReference type="SAM" id="MobiDB-lite"/>
    </source>
</evidence>